<name>A0ABQ4YVR0_9ASTR</name>
<protein>
    <submittedName>
        <fullName evidence="2">Uncharacterized protein</fullName>
    </submittedName>
</protein>
<dbReference type="Proteomes" id="UP001151760">
    <property type="component" value="Unassembled WGS sequence"/>
</dbReference>
<evidence type="ECO:0000313" key="3">
    <source>
        <dbReference type="Proteomes" id="UP001151760"/>
    </source>
</evidence>
<reference evidence="2" key="1">
    <citation type="journal article" date="2022" name="Int. J. Mol. Sci.">
        <title>Draft Genome of Tanacetum Coccineum: Genomic Comparison of Closely Related Tanacetum-Family Plants.</title>
        <authorList>
            <person name="Yamashiro T."/>
            <person name="Shiraishi A."/>
            <person name="Nakayama K."/>
            <person name="Satake H."/>
        </authorList>
    </citation>
    <scope>NUCLEOTIDE SEQUENCE</scope>
</reference>
<comment type="caution">
    <text evidence="2">The sequence shown here is derived from an EMBL/GenBank/DDBJ whole genome shotgun (WGS) entry which is preliminary data.</text>
</comment>
<evidence type="ECO:0000256" key="1">
    <source>
        <dbReference type="SAM" id="MobiDB-lite"/>
    </source>
</evidence>
<reference evidence="2" key="2">
    <citation type="submission" date="2022-01" db="EMBL/GenBank/DDBJ databases">
        <authorList>
            <person name="Yamashiro T."/>
            <person name="Shiraishi A."/>
            <person name="Satake H."/>
            <person name="Nakayama K."/>
        </authorList>
    </citation>
    <scope>NUCLEOTIDE SEQUENCE</scope>
</reference>
<keyword evidence="3" id="KW-1185">Reference proteome</keyword>
<feature type="region of interest" description="Disordered" evidence="1">
    <location>
        <begin position="1"/>
        <end position="37"/>
    </location>
</feature>
<organism evidence="2 3">
    <name type="scientific">Tanacetum coccineum</name>
    <dbReference type="NCBI Taxonomy" id="301880"/>
    <lineage>
        <taxon>Eukaryota</taxon>
        <taxon>Viridiplantae</taxon>
        <taxon>Streptophyta</taxon>
        <taxon>Embryophyta</taxon>
        <taxon>Tracheophyta</taxon>
        <taxon>Spermatophyta</taxon>
        <taxon>Magnoliopsida</taxon>
        <taxon>eudicotyledons</taxon>
        <taxon>Gunneridae</taxon>
        <taxon>Pentapetalae</taxon>
        <taxon>asterids</taxon>
        <taxon>campanulids</taxon>
        <taxon>Asterales</taxon>
        <taxon>Asteraceae</taxon>
        <taxon>Asteroideae</taxon>
        <taxon>Anthemideae</taxon>
        <taxon>Anthemidinae</taxon>
        <taxon>Tanacetum</taxon>
    </lineage>
</organism>
<evidence type="ECO:0000313" key="2">
    <source>
        <dbReference type="EMBL" id="GJS81914.1"/>
    </source>
</evidence>
<feature type="compositionally biased region" description="Polar residues" evidence="1">
    <location>
        <begin position="28"/>
        <end position="37"/>
    </location>
</feature>
<accession>A0ABQ4YVR0</accession>
<sequence length="103" mass="11741">MDGYDWQERVEQGRPRRKQWTIAHKQDTSSSSGNYTTQVVDADIGPVNDDEPFAEVQLTALHNILANEQQHTEQSEPNYDTHLLETTIDSNTTPTSTFNKYVS</sequence>
<gene>
    <name evidence="2" type="ORF">Tco_0748455</name>
</gene>
<feature type="compositionally biased region" description="Basic and acidic residues" evidence="1">
    <location>
        <begin position="1"/>
        <end position="14"/>
    </location>
</feature>
<dbReference type="EMBL" id="BQNB010010784">
    <property type="protein sequence ID" value="GJS81914.1"/>
    <property type="molecule type" value="Genomic_DNA"/>
</dbReference>
<proteinExistence type="predicted"/>